<feature type="compositionally biased region" description="Low complexity" evidence="10">
    <location>
        <begin position="60"/>
        <end position="82"/>
    </location>
</feature>
<organism evidence="11 12">
    <name type="scientific">Ephemerocybe angulata</name>
    <dbReference type="NCBI Taxonomy" id="980116"/>
    <lineage>
        <taxon>Eukaryota</taxon>
        <taxon>Fungi</taxon>
        <taxon>Dikarya</taxon>
        <taxon>Basidiomycota</taxon>
        <taxon>Agaricomycotina</taxon>
        <taxon>Agaricomycetes</taxon>
        <taxon>Agaricomycetidae</taxon>
        <taxon>Agaricales</taxon>
        <taxon>Agaricineae</taxon>
        <taxon>Psathyrellaceae</taxon>
        <taxon>Ephemerocybe</taxon>
    </lineage>
</organism>
<reference evidence="11 12" key="1">
    <citation type="journal article" date="2020" name="ISME J.">
        <title>Uncovering the hidden diversity of litter-decomposition mechanisms in mushroom-forming fungi.</title>
        <authorList>
            <person name="Floudas D."/>
            <person name="Bentzer J."/>
            <person name="Ahren D."/>
            <person name="Johansson T."/>
            <person name="Persson P."/>
            <person name="Tunlid A."/>
        </authorList>
    </citation>
    <scope>NUCLEOTIDE SEQUENCE [LARGE SCALE GENOMIC DNA]</scope>
    <source>
        <strain evidence="11 12">CBS 175.51</strain>
    </source>
</reference>
<evidence type="ECO:0000256" key="2">
    <source>
        <dbReference type="ARBA" id="ARBA00008135"/>
    </source>
</evidence>
<dbReference type="InterPro" id="IPR036639">
    <property type="entry name" value="Cyt_c_oxidase_su4_sf"/>
</dbReference>
<comment type="similarity">
    <text evidence="2">Belongs to the cytochrome c oxidase IV family.</text>
</comment>
<dbReference type="InterPro" id="IPR004203">
    <property type="entry name" value="Cyt_c_oxidase_su4_fam"/>
</dbReference>
<dbReference type="EMBL" id="JAACJK010000165">
    <property type="protein sequence ID" value="KAF5323937.1"/>
    <property type="molecule type" value="Genomic_DNA"/>
</dbReference>
<feature type="compositionally biased region" description="Low complexity" evidence="10">
    <location>
        <begin position="21"/>
        <end position="51"/>
    </location>
</feature>
<evidence type="ECO:0000256" key="1">
    <source>
        <dbReference type="ARBA" id="ARBA00004434"/>
    </source>
</evidence>
<evidence type="ECO:0000256" key="7">
    <source>
        <dbReference type="ARBA" id="ARBA00023002"/>
    </source>
</evidence>
<dbReference type="GO" id="GO:0016491">
    <property type="term" value="F:oxidoreductase activity"/>
    <property type="evidence" value="ECO:0007669"/>
    <property type="project" value="UniProtKB-KW"/>
</dbReference>
<feature type="region of interest" description="Disordered" evidence="10">
    <location>
        <begin position="1"/>
        <end position="82"/>
    </location>
</feature>
<sequence length="263" mass="26927">MSGARGCFNCGGSTTAVTRDTSPASALPRPSPSRATSADSPVTSPANAPTRGSPPPPPADSTAARAARATSAGSPATSRKMQAALRLAARQRLSTTTIAASRRCLATAAASHAELTSSAGASPAARRVAPVSLANIEAQWNGLSAEEQAAVHDALESVQAKDWKELSVDEKKAAYYVAFGPHGSRAPISHPGDSLKLWASVAALVAAAGLLAIGVRQFANGPAPTMTKEWQEATNERALEMKLDPITGLASEGYKGKGFVQSE</sequence>
<feature type="compositionally biased region" description="Polar residues" evidence="10">
    <location>
        <begin position="11"/>
        <end position="20"/>
    </location>
</feature>
<dbReference type="CDD" id="cd00922">
    <property type="entry name" value="Cyt_c_Oxidase_IV"/>
    <property type="match status" value="1"/>
</dbReference>
<dbReference type="GO" id="GO:0005743">
    <property type="term" value="C:mitochondrial inner membrane"/>
    <property type="evidence" value="ECO:0007669"/>
    <property type="project" value="UniProtKB-SubCell"/>
</dbReference>
<dbReference type="SUPFAM" id="SSF81406">
    <property type="entry name" value="Mitochondrial cytochrome c oxidase subunit IV"/>
    <property type="match status" value="1"/>
</dbReference>
<evidence type="ECO:0000256" key="8">
    <source>
        <dbReference type="ARBA" id="ARBA00023128"/>
    </source>
</evidence>
<evidence type="ECO:0000313" key="11">
    <source>
        <dbReference type="EMBL" id="KAF5323937.1"/>
    </source>
</evidence>
<comment type="subcellular location">
    <subcellularLocation>
        <location evidence="1">Mitochondrion inner membrane</location>
        <topology evidence="1">Single-pass membrane protein</topology>
    </subcellularLocation>
</comment>
<protein>
    <recommendedName>
        <fullName evidence="13">Cytochrome c oxidase subunit IV</fullName>
    </recommendedName>
</protein>
<dbReference type="PANTHER" id="PTHR10707:SF10">
    <property type="entry name" value="CYTOCHROME C OXIDASE SUBUNIT 4"/>
    <property type="match status" value="1"/>
</dbReference>
<evidence type="ECO:0000256" key="6">
    <source>
        <dbReference type="ARBA" id="ARBA00022989"/>
    </source>
</evidence>
<keyword evidence="9" id="KW-0472">Membrane</keyword>
<name>A0A8H5F550_9AGAR</name>
<keyword evidence="3" id="KW-0812">Transmembrane</keyword>
<evidence type="ECO:0000256" key="3">
    <source>
        <dbReference type="ARBA" id="ARBA00022692"/>
    </source>
</evidence>
<accession>A0A8H5F550</accession>
<evidence type="ECO:0000256" key="4">
    <source>
        <dbReference type="ARBA" id="ARBA00022792"/>
    </source>
</evidence>
<dbReference type="GO" id="GO:0045277">
    <property type="term" value="C:respiratory chain complex IV"/>
    <property type="evidence" value="ECO:0007669"/>
    <property type="project" value="InterPro"/>
</dbReference>
<dbReference type="OrthoDB" id="186013at2759"/>
<keyword evidence="6" id="KW-1133">Transmembrane helix</keyword>
<evidence type="ECO:0000256" key="10">
    <source>
        <dbReference type="SAM" id="MobiDB-lite"/>
    </source>
</evidence>
<dbReference type="GO" id="GO:0006123">
    <property type="term" value="P:mitochondrial electron transport, cytochrome c to oxygen"/>
    <property type="evidence" value="ECO:0007669"/>
    <property type="project" value="InterPro"/>
</dbReference>
<dbReference type="Gene3D" id="1.10.442.10">
    <property type="entry name" value="Cytochrome c oxidase subunit IV"/>
    <property type="match status" value="1"/>
</dbReference>
<proteinExistence type="inferred from homology"/>
<evidence type="ECO:0000256" key="5">
    <source>
        <dbReference type="ARBA" id="ARBA00022946"/>
    </source>
</evidence>
<gene>
    <name evidence="11" type="ORF">D9611_008353</name>
</gene>
<keyword evidence="8" id="KW-0496">Mitochondrion</keyword>
<keyword evidence="5" id="KW-0809">Transit peptide</keyword>
<comment type="caution">
    <text evidence="11">The sequence shown here is derived from an EMBL/GenBank/DDBJ whole genome shotgun (WGS) entry which is preliminary data.</text>
</comment>
<evidence type="ECO:0000256" key="9">
    <source>
        <dbReference type="ARBA" id="ARBA00023136"/>
    </source>
</evidence>
<dbReference type="Proteomes" id="UP000541558">
    <property type="component" value="Unassembled WGS sequence"/>
</dbReference>
<keyword evidence="12" id="KW-1185">Reference proteome</keyword>
<dbReference type="Pfam" id="PF02936">
    <property type="entry name" value="COX4"/>
    <property type="match status" value="1"/>
</dbReference>
<dbReference type="PANTHER" id="PTHR10707">
    <property type="entry name" value="CYTOCHROME C OXIDASE SUBUNIT IV"/>
    <property type="match status" value="1"/>
</dbReference>
<evidence type="ECO:0008006" key="13">
    <source>
        <dbReference type="Google" id="ProtNLM"/>
    </source>
</evidence>
<keyword evidence="7" id="KW-0560">Oxidoreductase</keyword>
<dbReference type="AlphaFoldDB" id="A0A8H5F550"/>
<keyword evidence="4" id="KW-0999">Mitochondrion inner membrane</keyword>
<evidence type="ECO:0000313" key="12">
    <source>
        <dbReference type="Proteomes" id="UP000541558"/>
    </source>
</evidence>